<evidence type="ECO:0000256" key="5">
    <source>
        <dbReference type="ARBA" id="ARBA00023235"/>
    </source>
</evidence>
<evidence type="ECO:0000256" key="2">
    <source>
        <dbReference type="ARBA" id="ARBA00022553"/>
    </source>
</evidence>
<evidence type="ECO:0000256" key="1">
    <source>
        <dbReference type="ARBA" id="ARBA00006171"/>
    </source>
</evidence>
<comment type="similarity">
    <text evidence="1">Belongs to the HAD-like hydrolase superfamily. CbbY/CbbZ/Gph/YieH family.</text>
</comment>
<evidence type="ECO:0000256" key="4">
    <source>
        <dbReference type="ARBA" id="ARBA00022842"/>
    </source>
</evidence>
<dbReference type="GO" id="GO:0000287">
    <property type="term" value="F:magnesium ion binding"/>
    <property type="evidence" value="ECO:0007669"/>
    <property type="project" value="InterPro"/>
</dbReference>
<comment type="caution">
    <text evidence="14">The sequence shown here is derived from an EMBL/GenBank/DDBJ whole genome shotgun (WGS) entry which is preliminary data.</text>
</comment>
<feature type="binding site" evidence="11">
    <location>
        <begin position="114"/>
        <end position="118"/>
    </location>
    <ligand>
        <name>substrate</name>
    </ligand>
</feature>
<evidence type="ECO:0000256" key="13">
    <source>
        <dbReference type="PIRSR" id="PIRSR610972-4"/>
    </source>
</evidence>
<dbReference type="Proteomes" id="UP000256977">
    <property type="component" value="Unassembled WGS sequence"/>
</dbReference>
<evidence type="ECO:0000313" key="14">
    <source>
        <dbReference type="EMBL" id="RED54866.1"/>
    </source>
</evidence>
<evidence type="ECO:0000256" key="10">
    <source>
        <dbReference type="PIRSR" id="PIRSR610972-1"/>
    </source>
</evidence>
<dbReference type="GO" id="GO:0005975">
    <property type="term" value="P:carbohydrate metabolic process"/>
    <property type="evidence" value="ECO:0007669"/>
    <property type="project" value="InterPro"/>
</dbReference>
<dbReference type="PANTHER" id="PTHR46193">
    <property type="entry name" value="6-PHOSPHOGLUCONATE PHOSPHATASE"/>
    <property type="match status" value="1"/>
</dbReference>
<evidence type="ECO:0000256" key="3">
    <source>
        <dbReference type="ARBA" id="ARBA00022723"/>
    </source>
</evidence>
<dbReference type="NCBIfam" id="TIGR02009">
    <property type="entry name" value="PGMB-YQAB-SF"/>
    <property type="match status" value="1"/>
</dbReference>
<protein>
    <recommendedName>
        <fullName evidence="9">Beta-phosphoglucomutase</fullName>
        <ecNumber evidence="8">5.4.2.6</ecNumber>
    </recommendedName>
</protein>
<feature type="binding site" evidence="11">
    <location>
        <position position="145"/>
    </location>
    <ligand>
        <name>substrate</name>
    </ligand>
</feature>
<comment type="cofactor">
    <cofactor evidence="12">
        <name>Mg(2+)</name>
        <dbReference type="ChEBI" id="CHEBI:18420"/>
    </cofactor>
    <text evidence="12">Binds 2 magnesium ions per subunit.</text>
</comment>
<dbReference type="SFLD" id="SFLDS00003">
    <property type="entry name" value="Haloacid_Dehalogenase"/>
    <property type="match status" value="1"/>
</dbReference>
<keyword evidence="2" id="KW-0597">Phosphoprotein</keyword>
<dbReference type="InterPro" id="IPR010976">
    <property type="entry name" value="B-phosphoglucomutase_hydrolase"/>
</dbReference>
<reference evidence="14 15" key="1">
    <citation type="submission" date="2018-07" db="EMBL/GenBank/DDBJ databases">
        <title>Genomic Encyclopedia of Type Strains, Phase III (KMG-III): the genomes of soil and plant-associated and newly described type strains.</title>
        <authorList>
            <person name="Whitman W."/>
        </authorList>
    </citation>
    <scope>NUCLEOTIDE SEQUENCE [LARGE SCALE GENOMIC DNA]</scope>
    <source>
        <strain evidence="14 15">CECT 7287</strain>
    </source>
</reference>
<feature type="binding site" evidence="11">
    <location>
        <position position="76"/>
    </location>
    <ligand>
        <name>substrate</name>
    </ligand>
</feature>
<keyword evidence="15" id="KW-1185">Reference proteome</keyword>
<dbReference type="Pfam" id="PF00702">
    <property type="entry name" value="Hydrolase"/>
    <property type="match status" value="1"/>
</dbReference>
<dbReference type="InterPro" id="IPR010972">
    <property type="entry name" value="Beta-PGM"/>
</dbReference>
<evidence type="ECO:0000256" key="11">
    <source>
        <dbReference type="PIRSR" id="PIRSR610972-2"/>
    </source>
</evidence>
<dbReference type="NCBIfam" id="TIGR01990">
    <property type="entry name" value="bPGM"/>
    <property type="match status" value="1"/>
</dbReference>
<sequence>MNIQACLFDLDGVICDTAKYHFQAWKRLADELGFVFTLEDNERLKGVSRRESLDIVLEVGCVVADEKAKGRMAERKNEWYVESISRIGEEELLEGVKPFLESLRKAGIRVALGSASKNADLILDRLRIKGYFDAIIDGTKIAKAKPDPEVFLEGAKAVGVEPSRCIVFEDAVAGIEAAKNARMKCVGVGRADLLRAADLVIPSFVGVDLSLLDKLA</sequence>
<dbReference type="InterPro" id="IPR023214">
    <property type="entry name" value="HAD_sf"/>
</dbReference>
<keyword evidence="4 12" id="KW-0460">Magnesium</keyword>
<keyword evidence="6" id="KW-0119">Carbohydrate metabolism</keyword>
<dbReference type="SUPFAM" id="SSF56784">
    <property type="entry name" value="HAD-like"/>
    <property type="match status" value="1"/>
</dbReference>
<dbReference type="NCBIfam" id="TIGR01509">
    <property type="entry name" value="HAD-SF-IA-v3"/>
    <property type="match status" value="1"/>
</dbReference>
<dbReference type="Gene3D" id="1.10.150.240">
    <property type="entry name" value="Putative phosphatase, domain 2"/>
    <property type="match status" value="1"/>
</dbReference>
<feature type="site" description="Important for catalytic activity and assists the phosphoryl transfer reaction to Asp8 by balancing charge and orienting the reacting groups" evidence="13">
    <location>
        <position position="114"/>
    </location>
</feature>
<comment type="catalytic activity">
    <reaction evidence="7">
        <text>beta-D-glucose 1-phosphate = beta-D-glucose 6-phosphate</text>
        <dbReference type="Rhea" id="RHEA:20113"/>
        <dbReference type="ChEBI" id="CHEBI:57684"/>
        <dbReference type="ChEBI" id="CHEBI:58247"/>
        <dbReference type="EC" id="5.4.2.6"/>
    </reaction>
</comment>
<dbReference type="InterPro" id="IPR036412">
    <property type="entry name" value="HAD-like_sf"/>
</dbReference>
<dbReference type="PANTHER" id="PTHR46193:SF18">
    <property type="entry name" value="HEXITOL PHOSPHATASE B"/>
    <property type="match status" value="1"/>
</dbReference>
<dbReference type="EMBL" id="QRDZ01000046">
    <property type="protein sequence ID" value="RED54866.1"/>
    <property type="molecule type" value="Genomic_DNA"/>
</dbReference>
<evidence type="ECO:0000256" key="6">
    <source>
        <dbReference type="ARBA" id="ARBA00023277"/>
    </source>
</evidence>
<dbReference type="CDD" id="cd02598">
    <property type="entry name" value="HAD_BPGM"/>
    <property type="match status" value="1"/>
</dbReference>
<dbReference type="AlphaFoldDB" id="A0A3D9I140"/>
<feature type="active site" description="Proton donor/acceptor" evidence="10">
    <location>
        <position position="11"/>
    </location>
</feature>
<evidence type="ECO:0000256" key="12">
    <source>
        <dbReference type="PIRSR" id="PIRSR610972-3"/>
    </source>
</evidence>
<dbReference type="OrthoDB" id="9797743at2"/>
<dbReference type="Gene3D" id="3.40.50.1000">
    <property type="entry name" value="HAD superfamily/HAD-like"/>
    <property type="match status" value="1"/>
</dbReference>
<name>A0A3D9I140_9BACL</name>
<dbReference type="InterPro" id="IPR051600">
    <property type="entry name" value="Beta-PGM-like"/>
</dbReference>
<feature type="binding site" evidence="12">
    <location>
        <position position="9"/>
    </location>
    <ligand>
        <name>Mg(2+)</name>
        <dbReference type="ChEBI" id="CHEBI:18420"/>
    </ligand>
</feature>
<keyword evidence="3 12" id="KW-0479">Metal-binding</keyword>
<feature type="binding site" evidence="12">
    <location>
        <position position="169"/>
    </location>
    <ligand>
        <name>Mg(2+)</name>
        <dbReference type="ChEBI" id="CHEBI:18420"/>
    </ligand>
</feature>
<keyword evidence="5" id="KW-0413">Isomerase</keyword>
<dbReference type="EC" id="5.4.2.6" evidence="8"/>
<dbReference type="InterPro" id="IPR023198">
    <property type="entry name" value="PGP-like_dom2"/>
</dbReference>
<feature type="binding site" evidence="11">
    <location>
        <begin position="9"/>
        <end position="11"/>
    </location>
    <ligand>
        <name>substrate</name>
    </ligand>
</feature>
<feature type="binding site" evidence="12">
    <location>
        <position position="170"/>
    </location>
    <ligand>
        <name>Mg(2+)</name>
        <dbReference type="ChEBI" id="CHEBI:18420"/>
    </ligand>
</feature>
<evidence type="ECO:0000256" key="7">
    <source>
        <dbReference type="ARBA" id="ARBA00044926"/>
    </source>
</evidence>
<organism evidence="14 15">
    <name type="scientific">Cohnella phaseoli</name>
    <dbReference type="NCBI Taxonomy" id="456490"/>
    <lineage>
        <taxon>Bacteria</taxon>
        <taxon>Bacillati</taxon>
        <taxon>Bacillota</taxon>
        <taxon>Bacilli</taxon>
        <taxon>Bacillales</taxon>
        <taxon>Paenibacillaceae</taxon>
        <taxon>Cohnella</taxon>
    </lineage>
</organism>
<gene>
    <name evidence="14" type="ORF">DFP98_14610</name>
</gene>
<dbReference type="GO" id="GO:0008801">
    <property type="term" value="F:beta-phosphoglucomutase activity"/>
    <property type="evidence" value="ECO:0007669"/>
    <property type="project" value="UniProtKB-EC"/>
</dbReference>
<dbReference type="SFLD" id="SFLDG01129">
    <property type="entry name" value="C1.5:_HAD__Beta-PGM__Phosphata"/>
    <property type="match status" value="1"/>
</dbReference>
<feature type="site" description="Important for catalytic activity and assists the phosphoryl transfer reaction to Asp8 by balancing charge and orienting the reacting groups" evidence="13">
    <location>
        <position position="145"/>
    </location>
</feature>
<dbReference type="RefSeq" id="WP_116065349.1">
    <property type="nucleotide sequence ID" value="NZ_QRDZ01000046.1"/>
</dbReference>
<evidence type="ECO:0000313" key="15">
    <source>
        <dbReference type="Proteomes" id="UP000256977"/>
    </source>
</evidence>
<evidence type="ECO:0000256" key="9">
    <source>
        <dbReference type="ARBA" id="ARBA00044991"/>
    </source>
</evidence>
<dbReference type="SFLD" id="SFLDG01135">
    <property type="entry name" value="C1.5.6:_HAD__Beta-PGM__Phospha"/>
    <property type="match status" value="1"/>
</dbReference>
<dbReference type="InterPro" id="IPR006439">
    <property type="entry name" value="HAD-SF_hydro_IA"/>
</dbReference>
<feature type="binding site" evidence="11">
    <location>
        <begin position="44"/>
        <end position="49"/>
    </location>
    <ligand>
        <name>substrate</name>
    </ligand>
</feature>
<feature type="binding site" evidence="11">
    <location>
        <position position="25"/>
    </location>
    <ligand>
        <name>substrate</name>
    </ligand>
</feature>
<feature type="active site" description="Nucleophile" evidence="10">
    <location>
        <position position="9"/>
    </location>
</feature>
<feature type="binding site" evidence="12">
    <location>
        <position position="11"/>
    </location>
    <ligand>
        <name>Mg(2+)</name>
        <dbReference type="ChEBI" id="CHEBI:18420"/>
    </ligand>
</feature>
<proteinExistence type="inferred from homology"/>
<evidence type="ECO:0000256" key="8">
    <source>
        <dbReference type="ARBA" id="ARBA00044968"/>
    </source>
</evidence>
<feature type="binding site" evidence="11">
    <location>
        <position position="52"/>
    </location>
    <ligand>
        <name>substrate</name>
    </ligand>
</feature>
<accession>A0A3D9I140</accession>